<evidence type="ECO:0000313" key="4">
    <source>
        <dbReference type="EMBL" id="TKK88297.1"/>
    </source>
</evidence>
<evidence type="ECO:0000313" key="11">
    <source>
        <dbReference type="Proteomes" id="UP001221642"/>
    </source>
</evidence>
<dbReference type="Proteomes" id="UP001222182">
    <property type="component" value="Chromosome"/>
</dbReference>
<protein>
    <submittedName>
        <fullName evidence="4">Uncharacterized protein</fullName>
    </submittedName>
</protein>
<dbReference type="SMR" id="A0A4U3MJV6"/>
<sequence length="185" mass="21840">MNDLEQLVSYLEGNFSNEQQFSELTETEQSEFPFAIHKSHIFNDRVLNLPENFKGIFLLEESYYTLNGKERFKSDIFLFEVNSSSNVKLSSITVPKNYANKKYEEIESIPFSEMTISEKFVPIVYKKENETFIGQSESKFTEKNHFILKQTISEKKLIIKEEIMRGNKRIFGFDKPIEYVRVKEN</sequence>
<accession>A0A4U3MJV6</accession>
<evidence type="ECO:0000313" key="9">
    <source>
        <dbReference type="Proteomes" id="UP000305511"/>
    </source>
</evidence>
<evidence type="ECO:0000313" key="6">
    <source>
        <dbReference type="EMBL" id="WER41808.1"/>
    </source>
</evidence>
<evidence type="ECO:0000313" key="10">
    <source>
        <dbReference type="Proteomes" id="UP000516122"/>
    </source>
</evidence>
<dbReference type="EMBL" id="PZZH01000001">
    <property type="protein sequence ID" value="PTN78320.1"/>
    <property type="molecule type" value="Genomic_DNA"/>
</dbReference>
<dbReference type="Proteomes" id="UP000254396">
    <property type="component" value="Unassembled WGS sequence"/>
</dbReference>
<dbReference type="RefSeq" id="WP_002359842.1">
    <property type="nucleotide sequence ID" value="NZ_AP031218.1"/>
</dbReference>
<reference evidence="1 7" key="1">
    <citation type="submission" date="2018-04" db="EMBL/GenBank/DDBJ databases">
        <authorList>
            <person name="Van Tyne D."/>
        </authorList>
    </citation>
    <scope>NUCLEOTIDE SEQUENCE [LARGE SCALE GENOMIC DNA]</scope>
    <source>
        <strain evidence="1 7">B2535</strain>
    </source>
</reference>
<proteinExistence type="predicted"/>
<reference evidence="3 8" key="2">
    <citation type="submission" date="2018-06" db="EMBL/GenBank/DDBJ databases">
        <authorList>
            <consortium name="Pathogen Informatics"/>
            <person name="Doyle S."/>
        </authorList>
    </citation>
    <scope>NUCLEOTIDE SEQUENCE [LARGE SCALE GENOMIC DNA]</scope>
    <source>
        <strain evidence="3 8">NCTC13379</strain>
    </source>
</reference>
<dbReference type="EMBL" id="CP119159">
    <property type="protein sequence ID" value="WEH23672.1"/>
    <property type="molecule type" value="Genomic_DNA"/>
</dbReference>
<dbReference type="Proteomes" id="UP000516122">
    <property type="component" value="Chromosome"/>
</dbReference>
<dbReference type="EMBL" id="CP119528">
    <property type="protein sequence ID" value="WER41808.1"/>
    <property type="molecule type" value="Genomic_DNA"/>
</dbReference>
<reference evidence="4 9" key="3">
    <citation type="submission" date="2019-02" db="EMBL/GenBank/DDBJ databases">
        <title>Bacteria dissemination in different level of health care in South Africa: the effectiveness of infections prevention and control.</title>
        <authorList>
            <person name="Shobo C."/>
            <person name="Amoako D.G."/>
            <person name="Allam M."/>
            <person name="Ismail A."/>
            <person name="Bester L.A."/>
            <person name="Essack S.Y."/>
        </authorList>
    </citation>
    <scope>NUCLEOTIDE SEQUENCE [LARGE SCALE GENOMIC DNA]</scope>
    <source>
        <strain evidence="4 9">2SIL2</strain>
    </source>
</reference>
<dbReference type="Proteomes" id="UP001221642">
    <property type="component" value="Chromosome"/>
</dbReference>
<name>A0A4U3MJV6_ENTFL</name>
<dbReference type="EMBL" id="SIYF01000128">
    <property type="protein sequence ID" value="TKK88297.1"/>
    <property type="molecule type" value="Genomic_DNA"/>
</dbReference>
<evidence type="ECO:0000313" key="5">
    <source>
        <dbReference type="EMBL" id="WEH23672.1"/>
    </source>
</evidence>
<dbReference type="Proteomes" id="UP000244140">
    <property type="component" value="Unassembled WGS sequence"/>
</dbReference>
<dbReference type="EMBL" id="UGIX01000001">
    <property type="protein sequence ID" value="STP65389.1"/>
    <property type="molecule type" value="Genomic_DNA"/>
</dbReference>
<organism evidence="4 9">
    <name type="scientific">Enterococcus faecalis</name>
    <name type="common">Streptococcus faecalis</name>
    <dbReference type="NCBI Taxonomy" id="1351"/>
    <lineage>
        <taxon>Bacteria</taxon>
        <taxon>Bacillati</taxon>
        <taxon>Bacillota</taxon>
        <taxon>Bacilli</taxon>
        <taxon>Lactobacillales</taxon>
        <taxon>Enterococcaceae</taxon>
        <taxon>Enterococcus</taxon>
    </lineage>
</organism>
<evidence type="ECO:0000313" key="2">
    <source>
        <dbReference type="EMBL" id="QNP36848.1"/>
    </source>
</evidence>
<evidence type="ECO:0000313" key="3">
    <source>
        <dbReference type="EMBL" id="STP65389.1"/>
    </source>
</evidence>
<reference evidence="5 11" key="5">
    <citation type="submission" date="2023-02" db="EMBL/GenBank/DDBJ databases">
        <title>Results of the 2020 Genomic Proficiency Test for the network of European Union Reference Laboratory for Antimicrobial Resistance assessing whole genome sequencing capacities.</title>
        <authorList>
            <person name="Hoffmann M."/>
            <person name="Luo Y."/>
            <person name="Sorensen L.H."/>
            <person name="Pedersen S.K."/>
            <person name="Hendriksen R.S."/>
        </authorList>
    </citation>
    <scope>NUCLEOTIDE SEQUENCE [LARGE SCALE GENOMIC DNA]</scope>
    <source>
        <strain evidence="5 11">GENOMIC22-006</strain>
    </source>
</reference>
<evidence type="ECO:0000313" key="12">
    <source>
        <dbReference type="Proteomes" id="UP001222182"/>
    </source>
</evidence>
<gene>
    <name evidence="1" type="ORF">DAI13_11365</name>
    <name evidence="4" type="ORF">EY666_05930</name>
    <name evidence="2" type="ORF">H9Q64_10230</name>
    <name evidence="3" type="ORF">NCTC13379_01590</name>
    <name evidence="6" type="ORF">P0083_10770</name>
    <name evidence="5" type="ORF">P0D81_06515</name>
</gene>
<evidence type="ECO:0000313" key="7">
    <source>
        <dbReference type="Proteomes" id="UP000244140"/>
    </source>
</evidence>
<evidence type="ECO:0000313" key="8">
    <source>
        <dbReference type="Proteomes" id="UP000254396"/>
    </source>
</evidence>
<reference evidence="6 12" key="6">
    <citation type="submission" date="2023-03" db="EMBL/GenBank/DDBJ databases">
        <title>Complete genome sequence of an Enterococcus faecalis urinary isolate.</title>
        <authorList>
            <person name="Brauer A.L."/>
            <person name="Armbruster C.E."/>
        </authorList>
    </citation>
    <scope>NUCLEOTIDE SEQUENCE [LARGE SCALE GENOMIC DNA]</scope>
    <source>
        <strain evidence="6 12">3143</strain>
    </source>
</reference>
<evidence type="ECO:0000313" key="1">
    <source>
        <dbReference type="EMBL" id="PTN78320.1"/>
    </source>
</evidence>
<dbReference type="EMBL" id="CP060804">
    <property type="protein sequence ID" value="QNP36848.1"/>
    <property type="molecule type" value="Genomic_DNA"/>
</dbReference>
<reference evidence="2 10" key="4">
    <citation type="submission" date="2020-08" db="EMBL/GenBank/DDBJ databases">
        <title>Enterococcus faecalis SF28073 genome assembly.</title>
        <authorList>
            <person name="Duerkop B.A."/>
            <person name="Johnson C.N."/>
        </authorList>
    </citation>
    <scope>NUCLEOTIDE SEQUENCE [LARGE SCALE GENOMIC DNA]</scope>
    <source>
        <strain evidence="2 10">SF28073</strain>
    </source>
</reference>
<dbReference type="Proteomes" id="UP000305511">
    <property type="component" value="Unassembled WGS sequence"/>
</dbReference>
<dbReference type="AlphaFoldDB" id="A0A4U3MJV6"/>